<dbReference type="EMBL" id="BAABLO010000011">
    <property type="protein sequence ID" value="GAA4724434.1"/>
    <property type="molecule type" value="Genomic_DNA"/>
</dbReference>
<protein>
    <submittedName>
        <fullName evidence="1">Uncharacterized protein</fullName>
    </submittedName>
</protein>
<gene>
    <name evidence="1" type="ORF">GCM10025782_23070</name>
</gene>
<sequence>MTSVRVYVQDVTTGETFAVISLDATQAGGFLSAQGWDTDGVNYAQDRARDNWGTTSIADAVAVALSDFVYRQIHRPTARLLRLVDHLGGRDAQP</sequence>
<reference evidence="2" key="1">
    <citation type="journal article" date="2019" name="Int. J. Syst. Evol. Microbiol.">
        <title>The Global Catalogue of Microorganisms (GCM) 10K type strain sequencing project: providing services to taxonomists for standard genome sequencing and annotation.</title>
        <authorList>
            <consortium name="The Broad Institute Genomics Platform"/>
            <consortium name="The Broad Institute Genome Sequencing Center for Infectious Disease"/>
            <person name="Wu L."/>
            <person name="Ma J."/>
        </authorList>
    </citation>
    <scope>NUCLEOTIDE SEQUENCE [LARGE SCALE GENOMIC DNA]</scope>
    <source>
        <strain evidence="2">JCM 18961</strain>
    </source>
</reference>
<proteinExistence type="predicted"/>
<comment type="caution">
    <text evidence="1">The sequence shown here is derived from an EMBL/GenBank/DDBJ whole genome shotgun (WGS) entry which is preliminary data.</text>
</comment>
<organism evidence="1 2">
    <name type="scientific">Pedococcus ginsenosidimutans</name>
    <dbReference type="NCBI Taxonomy" id="490570"/>
    <lineage>
        <taxon>Bacteria</taxon>
        <taxon>Bacillati</taxon>
        <taxon>Actinomycetota</taxon>
        <taxon>Actinomycetes</taxon>
        <taxon>Micrococcales</taxon>
        <taxon>Intrasporangiaceae</taxon>
        <taxon>Pedococcus</taxon>
    </lineage>
</organism>
<accession>A0ABP8YAX0</accession>
<evidence type="ECO:0000313" key="2">
    <source>
        <dbReference type="Proteomes" id="UP001500556"/>
    </source>
</evidence>
<name>A0ABP8YAX0_9MICO</name>
<dbReference type="RefSeq" id="WP_345503436.1">
    <property type="nucleotide sequence ID" value="NZ_BAABLO010000011.1"/>
</dbReference>
<dbReference type="Proteomes" id="UP001500556">
    <property type="component" value="Unassembled WGS sequence"/>
</dbReference>
<keyword evidence="2" id="KW-1185">Reference proteome</keyword>
<evidence type="ECO:0000313" key="1">
    <source>
        <dbReference type="EMBL" id="GAA4724434.1"/>
    </source>
</evidence>